<dbReference type="AlphaFoldDB" id="A0A0U3LPR0"/>
<dbReference type="PATRIC" id="fig|76731.3.peg.2541"/>
<evidence type="ECO:0000313" key="6">
    <source>
        <dbReference type="EMBL" id="ALV06951.1"/>
    </source>
</evidence>
<gene>
    <name evidence="6" type="ORF">RD2015_2483</name>
</gene>
<dbReference type="Proteomes" id="UP000060699">
    <property type="component" value="Chromosome"/>
</dbReference>
<keyword evidence="3 5" id="KW-0808">Transferase</keyword>
<dbReference type="InterPro" id="IPR036804">
    <property type="entry name" value="CheR_N_sf"/>
</dbReference>
<dbReference type="STRING" id="76731.RD2015_2483"/>
<evidence type="ECO:0000256" key="3">
    <source>
        <dbReference type="ARBA" id="ARBA00022679"/>
    </source>
</evidence>
<evidence type="ECO:0000313" key="7">
    <source>
        <dbReference type="Proteomes" id="UP000060699"/>
    </source>
</evidence>
<dbReference type="Gene3D" id="1.10.155.10">
    <property type="entry name" value="Chemotaxis receptor methyltransferase CheR, N-terminal domain"/>
    <property type="match status" value="1"/>
</dbReference>
<name>A0A0U3LPR0_9BURK</name>
<dbReference type="Pfam" id="PF03705">
    <property type="entry name" value="CheR_N"/>
    <property type="match status" value="1"/>
</dbReference>
<organism evidence="6 7">
    <name type="scientific">Roseateles depolymerans</name>
    <dbReference type="NCBI Taxonomy" id="76731"/>
    <lineage>
        <taxon>Bacteria</taxon>
        <taxon>Pseudomonadati</taxon>
        <taxon>Pseudomonadota</taxon>
        <taxon>Betaproteobacteria</taxon>
        <taxon>Burkholderiales</taxon>
        <taxon>Sphaerotilaceae</taxon>
        <taxon>Roseateles</taxon>
    </lineage>
</organism>
<sequence>MNQALRTPAGRSKLAITDADFQKFREFFYRKTGIHFDDNKRYFVDKRLVERIEATGSEDFRHYFVGLRFERDGRELQQLVNSMTVNETYFLRESYQFDCMTNNLLDELLRHKPRGERIRIWSIPSSTGEEPYSIAMQLLERWPGIDQHEVEIFSSDIDTTVLQAAQRGIYSQRSVANVPKAWLDRYFKPVGNGEWAISRDLVAAVEFSQVNLSNPADTARFRDIDLIFCRNLLIYFDDVSRRAAAEALYDALRPGGFVCLGHSESMSRITSLYKVRRFADAMVYQKPLTGEAP</sequence>
<comment type="catalytic activity">
    <reaction evidence="1 5">
        <text>L-glutamyl-[protein] + S-adenosyl-L-methionine = [protein]-L-glutamate 5-O-methyl ester + S-adenosyl-L-homocysteine</text>
        <dbReference type="Rhea" id="RHEA:24452"/>
        <dbReference type="Rhea" id="RHEA-COMP:10208"/>
        <dbReference type="Rhea" id="RHEA-COMP:10311"/>
        <dbReference type="ChEBI" id="CHEBI:29973"/>
        <dbReference type="ChEBI" id="CHEBI:57856"/>
        <dbReference type="ChEBI" id="CHEBI:59789"/>
        <dbReference type="ChEBI" id="CHEBI:82795"/>
        <dbReference type="EC" id="2.1.1.80"/>
    </reaction>
</comment>
<dbReference type="InterPro" id="IPR050903">
    <property type="entry name" value="Bact_Chemotaxis_MeTrfase"/>
</dbReference>
<evidence type="ECO:0000256" key="4">
    <source>
        <dbReference type="ARBA" id="ARBA00022691"/>
    </source>
</evidence>
<evidence type="ECO:0000256" key="5">
    <source>
        <dbReference type="PIRNR" id="PIRNR000410"/>
    </source>
</evidence>
<dbReference type="EMBL" id="CP013729">
    <property type="protein sequence ID" value="ALV06951.1"/>
    <property type="molecule type" value="Genomic_DNA"/>
</dbReference>
<dbReference type="Pfam" id="PF01739">
    <property type="entry name" value="CheR"/>
    <property type="match status" value="1"/>
</dbReference>
<reference evidence="6 7" key="1">
    <citation type="submission" date="2015-12" db="EMBL/GenBank/DDBJ databases">
        <title>Complete genome of Roseateles depolymerans KCTC 42856.</title>
        <authorList>
            <person name="Kim K.M."/>
        </authorList>
    </citation>
    <scope>NUCLEOTIDE SEQUENCE [LARGE SCALE GENOMIC DNA]</scope>
    <source>
        <strain evidence="6 7">KCTC 42856</strain>
    </source>
</reference>
<dbReference type="PANTHER" id="PTHR24422">
    <property type="entry name" value="CHEMOTAXIS PROTEIN METHYLTRANSFERASE"/>
    <property type="match status" value="1"/>
</dbReference>
<keyword evidence="2 5" id="KW-0489">Methyltransferase</keyword>
<dbReference type="InterPro" id="IPR029063">
    <property type="entry name" value="SAM-dependent_MTases_sf"/>
</dbReference>
<keyword evidence="4 5" id="KW-0949">S-adenosyl-L-methionine</keyword>
<evidence type="ECO:0000256" key="2">
    <source>
        <dbReference type="ARBA" id="ARBA00022603"/>
    </source>
</evidence>
<dbReference type="InterPro" id="IPR022641">
    <property type="entry name" value="CheR_N"/>
</dbReference>
<dbReference type="RefSeq" id="WP_058935147.1">
    <property type="nucleotide sequence ID" value="NZ_CP013729.1"/>
</dbReference>
<comment type="function">
    <text evidence="5">Methylation of the membrane-bound methyl-accepting chemotaxis proteins (MCP) to form gamma-glutamyl methyl ester residues in MCP.</text>
</comment>
<proteinExistence type="predicted"/>
<keyword evidence="7" id="KW-1185">Reference proteome</keyword>
<dbReference type="GO" id="GO:0032259">
    <property type="term" value="P:methylation"/>
    <property type="evidence" value="ECO:0007669"/>
    <property type="project" value="UniProtKB-KW"/>
</dbReference>
<dbReference type="EC" id="2.1.1.80" evidence="5"/>
<dbReference type="InterPro" id="IPR026024">
    <property type="entry name" value="Chemotaxis_MeTrfase_CheR"/>
</dbReference>
<dbReference type="PROSITE" id="PS50123">
    <property type="entry name" value="CHER"/>
    <property type="match status" value="1"/>
</dbReference>
<dbReference type="SMART" id="SM00138">
    <property type="entry name" value="MeTrc"/>
    <property type="match status" value="1"/>
</dbReference>
<dbReference type="SUPFAM" id="SSF47757">
    <property type="entry name" value="Chemotaxis receptor methyltransferase CheR, N-terminal domain"/>
    <property type="match status" value="1"/>
</dbReference>
<dbReference type="SUPFAM" id="SSF53335">
    <property type="entry name" value="S-adenosyl-L-methionine-dependent methyltransferases"/>
    <property type="match status" value="1"/>
</dbReference>
<dbReference type="PRINTS" id="PR00996">
    <property type="entry name" value="CHERMTFRASE"/>
</dbReference>
<dbReference type="PIRSF" id="PIRSF000410">
    <property type="entry name" value="CheR"/>
    <property type="match status" value="1"/>
</dbReference>
<dbReference type="InterPro" id="IPR022642">
    <property type="entry name" value="CheR_C"/>
</dbReference>
<dbReference type="Gene3D" id="3.40.50.150">
    <property type="entry name" value="Vaccinia Virus protein VP39"/>
    <property type="match status" value="1"/>
</dbReference>
<evidence type="ECO:0000256" key="1">
    <source>
        <dbReference type="ARBA" id="ARBA00001541"/>
    </source>
</evidence>
<dbReference type="GO" id="GO:0008983">
    <property type="term" value="F:protein-glutamate O-methyltransferase activity"/>
    <property type="evidence" value="ECO:0007669"/>
    <property type="project" value="UniProtKB-EC"/>
</dbReference>
<dbReference type="InterPro" id="IPR000780">
    <property type="entry name" value="CheR_MeTrfase"/>
</dbReference>
<dbReference type="KEGG" id="rdp:RD2015_2483"/>
<dbReference type="PANTHER" id="PTHR24422:SF10">
    <property type="entry name" value="CHEMOTAXIS PROTEIN METHYLTRANSFERASE 2"/>
    <property type="match status" value="1"/>
</dbReference>
<protein>
    <recommendedName>
        <fullName evidence="5">Chemotaxis protein methyltransferase</fullName>
        <ecNumber evidence="5">2.1.1.80</ecNumber>
    </recommendedName>
</protein>
<accession>A0A0U3LPR0</accession>
<dbReference type="OrthoDB" id="9816309at2"/>